<accession>A0AAE1S109</accession>
<dbReference type="Proteomes" id="UP001291623">
    <property type="component" value="Unassembled WGS sequence"/>
</dbReference>
<evidence type="ECO:0000313" key="2">
    <source>
        <dbReference type="Proteomes" id="UP001291623"/>
    </source>
</evidence>
<keyword evidence="2" id="KW-1185">Reference proteome</keyword>
<protein>
    <submittedName>
        <fullName evidence="1">Uncharacterized protein</fullName>
    </submittedName>
</protein>
<comment type="caution">
    <text evidence="1">The sequence shown here is derived from an EMBL/GenBank/DDBJ whole genome shotgun (WGS) entry which is preliminary data.</text>
</comment>
<organism evidence="1 2">
    <name type="scientific">Anisodus tanguticus</name>
    <dbReference type="NCBI Taxonomy" id="243964"/>
    <lineage>
        <taxon>Eukaryota</taxon>
        <taxon>Viridiplantae</taxon>
        <taxon>Streptophyta</taxon>
        <taxon>Embryophyta</taxon>
        <taxon>Tracheophyta</taxon>
        <taxon>Spermatophyta</taxon>
        <taxon>Magnoliopsida</taxon>
        <taxon>eudicotyledons</taxon>
        <taxon>Gunneridae</taxon>
        <taxon>Pentapetalae</taxon>
        <taxon>asterids</taxon>
        <taxon>lamiids</taxon>
        <taxon>Solanales</taxon>
        <taxon>Solanaceae</taxon>
        <taxon>Solanoideae</taxon>
        <taxon>Hyoscyameae</taxon>
        <taxon>Anisodus</taxon>
    </lineage>
</organism>
<proteinExistence type="predicted"/>
<sequence length="90" mass="10423">MSSYINDFIDPKGWLQNPNVKIIYLAEFLSNDRSLVASVIEMKGGNLKILINIWLIKLGMSKREEVEDFREDKFGLQKMGKATTKFSPRR</sequence>
<reference evidence="1" key="1">
    <citation type="submission" date="2023-12" db="EMBL/GenBank/DDBJ databases">
        <title>Genome assembly of Anisodus tanguticus.</title>
        <authorList>
            <person name="Wang Y.-J."/>
        </authorList>
    </citation>
    <scope>NUCLEOTIDE SEQUENCE</scope>
    <source>
        <strain evidence="1">KB-2021</strain>
        <tissue evidence="1">Leaf</tissue>
    </source>
</reference>
<name>A0AAE1S109_9SOLA</name>
<dbReference type="EMBL" id="JAVYJV010000010">
    <property type="protein sequence ID" value="KAK4360752.1"/>
    <property type="molecule type" value="Genomic_DNA"/>
</dbReference>
<dbReference type="AlphaFoldDB" id="A0AAE1S109"/>
<evidence type="ECO:0000313" key="1">
    <source>
        <dbReference type="EMBL" id="KAK4360752.1"/>
    </source>
</evidence>
<gene>
    <name evidence="1" type="ORF">RND71_019704</name>
</gene>